<proteinExistence type="predicted"/>
<dbReference type="Pfam" id="PF01966">
    <property type="entry name" value="HD"/>
    <property type="match status" value="1"/>
</dbReference>
<dbReference type="SMART" id="SM00471">
    <property type="entry name" value="HDc"/>
    <property type="match status" value="1"/>
</dbReference>
<accession>A0A6V7R3E3</accession>
<organism evidence="2 3">
    <name type="scientific">Jeotgalicoccus meleagridis</name>
    <dbReference type="NCBI Taxonomy" id="2759181"/>
    <lineage>
        <taxon>Bacteria</taxon>
        <taxon>Bacillati</taxon>
        <taxon>Bacillota</taxon>
        <taxon>Bacilli</taxon>
        <taxon>Bacillales</taxon>
        <taxon>Staphylococcaceae</taxon>
        <taxon>Jeotgalicoccus</taxon>
    </lineage>
</organism>
<reference evidence="2 3" key="1">
    <citation type="submission" date="2020-07" db="EMBL/GenBank/DDBJ databases">
        <authorList>
            <person name="Criscuolo A."/>
        </authorList>
    </citation>
    <scope>NUCLEOTIDE SEQUENCE [LARGE SCALE GENOMIC DNA]</scope>
    <source>
        <strain evidence="2">CIP111649</strain>
    </source>
</reference>
<dbReference type="PANTHER" id="PTHR33594:SF1">
    <property type="entry name" value="HD_PDEASE DOMAIN-CONTAINING PROTEIN"/>
    <property type="match status" value="1"/>
</dbReference>
<dbReference type="CDD" id="cd00077">
    <property type="entry name" value="HDc"/>
    <property type="match status" value="1"/>
</dbReference>
<sequence length="215" mass="24869">MDDQEKILKIEDWVKQKSLNETTGHDWYHLKRVANLAKDLLKYEEADDFVVIAAALLHDLADDKLVENVDKAMEQIEMFLFQLNVSEERVTTIMDIIKTISFKGGHGEPLTTIEAKIVQDADRLDALGAIGIARTFQYGGAKGQPMYDPAISVREEMSAEEYRQGKSTSINHFYEKLLLLKDYLNTDRAVQLAKEREDFMRLFLKQFYKEWNSEI</sequence>
<protein>
    <submittedName>
        <fullName evidence="2">Putative hydrolase</fullName>
    </submittedName>
</protein>
<dbReference type="Gene3D" id="1.10.472.50">
    <property type="entry name" value="HD-domain/PDEase-like"/>
    <property type="match status" value="1"/>
</dbReference>
<dbReference type="InterPro" id="IPR003607">
    <property type="entry name" value="HD/PDEase_dom"/>
</dbReference>
<keyword evidence="2" id="KW-0378">Hydrolase</keyword>
<evidence type="ECO:0000259" key="1">
    <source>
        <dbReference type="PROSITE" id="PS51831"/>
    </source>
</evidence>
<name>A0A6V7R3E3_9STAP</name>
<gene>
    <name evidence="2" type="ORF">JEODO184_00243</name>
</gene>
<comment type="caution">
    <text evidence="2">The sequence shown here is derived from an EMBL/GenBank/DDBJ whole genome shotgun (WGS) entry which is preliminary data.</text>
</comment>
<dbReference type="SUPFAM" id="SSF109604">
    <property type="entry name" value="HD-domain/PDEase-like"/>
    <property type="match status" value="1"/>
</dbReference>
<dbReference type="RefSeq" id="WP_185124809.1">
    <property type="nucleotide sequence ID" value="NZ_CAJEWD010000003.1"/>
</dbReference>
<keyword evidence="3" id="KW-1185">Reference proteome</keyword>
<dbReference type="GO" id="GO:0016787">
    <property type="term" value="F:hydrolase activity"/>
    <property type="evidence" value="ECO:0007669"/>
    <property type="project" value="UniProtKB-KW"/>
</dbReference>
<dbReference type="PANTHER" id="PTHR33594">
    <property type="entry name" value="SUPERFAMILY HYDROLASE, PUTATIVE (AFU_ORTHOLOGUE AFUA_1G03035)-RELATED"/>
    <property type="match status" value="1"/>
</dbReference>
<dbReference type="PROSITE" id="PS51831">
    <property type="entry name" value="HD"/>
    <property type="match status" value="1"/>
</dbReference>
<dbReference type="EMBL" id="CAJEWD010000003">
    <property type="protein sequence ID" value="CAD2071442.1"/>
    <property type="molecule type" value="Genomic_DNA"/>
</dbReference>
<evidence type="ECO:0000313" key="3">
    <source>
        <dbReference type="Proteomes" id="UP000589351"/>
    </source>
</evidence>
<dbReference type="AlphaFoldDB" id="A0A6V7R3E3"/>
<feature type="domain" description="HD" evidence="1">
    <location>
        <begin position="26"/>
        <end position="127"/>
    </location>
</feature>
<dbReference type="Proteomes" id="UP000589351">
    <property type="component" value="Unassembled WGS sequence"/>
</dbReference>
<dbReference type="InterPro" id="IPR006674">
    <property type="entry name" value="HD_domain"/>
</dbReference>
<dbReference type="Gene3D" id="1.20.58.1910">
    <property type="match status" value="1"/>
</dbReference>
<evidence type="ECO:0000313" key="2">
    <source>
        <dbReference type="EMBL" id="CAD2071442.1"/>
    </source>
</evidence>